<feature type="compositionally biased region" description="Basic and acidic residues" evidence="2">
    <location>
        <begin position="657"/>
        <end position="684"/>
    </location>
</feature>
<keyword evidence="5" id="KW-1185">Reference proteome</keyword>
<evidence type="ECO:0000256" key="2">
    <source>
        <dbReference type="SAM" id="MobiDB-lite"/>
    </source>
</evidence>
<dbReference type="Proteomes" id="UP000668214">
    <property type="component" value="Unassembled WGS sequence"/>
</dbReference>
<feature type="domain" description="Timeless C-terminal" evidence="3">
    <location>
        <begin position="424"/>
        <end position="508"/>
    </location>
</feature>
<feature type="region of interest" description="Disordered" evidence="2">
    <location>
        <begin position="652"/>
        <end position="707"/>
    </location>
</feature>
<dbReference type="Pfam" id="PF05029">
    <property type="entry name" value="TIMELESS_C"/>
    <property type="match status" value="1"/>
</dbReference>
<reference evidence="4" key="1">
    <citation type="submission" date="2020-02" db="EMBL/GenBank/DDBJ databases">
        <title>Relaxed selection underlies rapid genomic changes in the transitions from sociality to social parasitism in ants.</title>
        <authorList>
            <person name="Bi X."/>
        </authorList>
    </citation>
    <scope>NUCLEOTIDE SEQUENCE</scope>
    <source>
        <strain evidence="4">BGI-DK2014c</strain>
        <tissue evidence="4">Whole body</tissue>
    </source>
</reference>
<dbReference type="PANTHER" id="PTHR22940">
    <property type="entry name" value="TIMEOUT/TIMELESS-2"/>
    <property type="match status" value="1"/>
</dbReference>
<accession>A0A836EPG7</accession>
<name>A0A836EPG7_9HYME</name>
<feature type="compositionally biased region" description="Polar residues" evidence="2">
    <location>
        <begin position="356"/>
        <end position="375"/>
    </location>
</feature>
<evidence type="ECO:0000256" key="1">
    <source>
        <dbReference type="ARBA" id="ARBA00008174"/>
    </source>
</evidence>
<dbReference type="GO" id="GO:0006281">
    <property type="term" value="P:DNA repair"/>
    <property type="evidence" value="ECO:0007669"/>
    <property type="project" value="TreeGrafter"/>
</dbReference>
<dbReference type="Pfam" id="PF26019">
    <property type="entry name" value="HTH_TIMELESS"/>
    <property type="match status" value="1"/>
</dbReference>
<feature type="compositionally biased region" description="Basic residues" evidence="2">
    <location>
        <begin position="346"/>
        <end position="355"/>
    </location>
</feature>
<feature type="region of interest" description="Disordered" evidence="2">
    <location>
        <begin position="346"/>
        <end position="412"/>
    </location>
</feature>
<dbReference type="GO" id="GO:0009649">
    <property type="term" value="P:entrainment of circadian clock"/>
    <property type="evidence" value="ECO:0007669"/>
    <property type="project" value="TreeGrafter"/>
</dbReference>
<dbReference type="PANTHER" id="PTHR22940:SF4">
    <property type="entry name" value="PROTEIN TIMELESS HOMOLOG"/>
    <property type="match status" value="1"/>
</dbReference>
<dbReference type="InterPro" id="IPR007725">
    <property type="entry name" value="TIMELESS_C"/>
</dbReference>
<comment type="similarity">
    <text evidence="1">Belongs to the timeless family.</text>
</comment>
<gene>
    <name evidence="4" type="primary">Timeless_0</name>
    <name evidence="4" type="ORF">G6Z78_0002371</name>
</gene>
<feature type="region of interest" description="Disordered" evidence="2">
    <location>
        <begin position="53"/>
        <end position="81"/>
    </location>
</feature>
<dbReference type="GO" id="GO:0043111">
    <property type="term" value="P:replication fork arrest"/>
    <property type="evidence" value="ECO:0007669"/>
    <property type="project" value="TreeGrafter"/>
</dbReference>
<feature type="non-terminal residue" evidence="4">
    <location>
        <position position="793"/>
    </location>
</feature>
<organism evidence="4 5">
    <name type="scientific">Pseudoatta argentina</name>
    <dbReference type="NCBI Taxonomy" id="621737"/>
    <lineage>
        <taxon>Eukaryota</taxon>
        <taxon>Metazoa</taxon>
        <taxon>Ecdysozoa</taxon>
        <taxon>Arthropoda</taxon>
        <taxon>Hexapoda</taxon>
        <taxon>Insecta</taxon>
        <taxon>Pterygota</taxon>
        <taxon>Neoptera</taxon>
        <taxon>Endopterygota</taxon>
        <taxon>Hymenoptera</taxon>
        <taxon>Apocrita</taxon>
        <taxon>Aculeata</taxon>
        <taxon>Formicoidea</taxon>
        <taxon>Formicidae</taxon>
        <taxon>Myrmicinae</taxon>
        <taxon>Pseudoatta</taxon>
    </lineage>
</organism>
<protein>
    <submittedName>
        <fullName evidence="4">TIM protein</fullName>
    </submittedName>
</protein>
<proteinExistence type="inferred from homology"/>
<evidence type="ECO:0000313" key="4">
    <source>
        <dbReference type="EMBL" id="KAG5318094.1"/>
    </source>
</evidence>
<dbReference type="AlphaFoldDB" id="A0A836EPG7"/>
<comment type="caution">
    <text evidence="4">The sequence shown here is derived from an EMBL/GenBank/DDBJ whole genome shotgun (WGS) entry which is preliminary data.</text>
</comment>
<sequence>MWERTAKGERRSARWNKGDETVGVCNCSGFNALLMADGTRDWVMEEQIQETINVGEDIENSENHQENEEEEDEDEEEEEEERETVVQEINFKLDEFLQRFANVKVVKALTLLMQQFENNTIELNHYVVKMLHRIAWDCKMPGMIFQASIFRIFQRILESKDPAHKELQKFAVFIIRRFIEVAQKNRKSYMELLFWKTTRDATEIVDGYNAETTNKKVSRATWTEAEEDELRTLFMEHQTNKYPQDLIDWLLDHIINENRTRRIIIKKLKEMCLIVNSKGVRAEVQKRLPKEWSEEEIAQLTELWTQFKDDDDPVDLIFTDLGIKRPKPKIKEKILELGLVQDRKELRKKRSRKSNQGKSSWETQAASNSDGNESSATDDEDGEETRKSSKRGAPRRSEEPTKKKQRNRRKLPTIVYTDAQLSGLLKDVIDRNMGEALEWIKESLQDILDDRDEESSEGIPLVPLTDYSLAAMDLPSFQKLLRAMGFVPPADGQESYWRIPANILTTTLQKRYKLIEDALVGEFIVEETRKDHSNKIDEKMDDDSEEDIDVFEHVKKFFTPRDQNLLKKIYIESFLEPKPSTSEQLEVSTKIQLSQKSKTLTLNEESNGTEVTEKNDEAEIIETHNEAKFTVKINKESISTVRNRIRILDDSSESEMEIERDVDDKNDDIKRDRSDSSSDKDKPVTKKRRLVDSDEEEEPLRSNYTEIKGAPLSGDAVISSTAQRRLLGMGLQFDEGLEGADEGKDRWSLAEEASVDEKVKGFRCVCASRTAGTGAASSAALLAVATATYMTLY</sequence>
<feature type="non-terminal residue" evidence="4">
    <location>
        <position position="1"/>
    </location>
</feature>
<dbReference type="EMBL" id="JAANIA010002033">
    <property type="protein sequence ID" value="KAG5318094.1"/>
    <property type="molecule type" value="Genomic_DNA"/>
</dbReference>
<evidence type="ECO:0000313" key="5">
    <source>
        <dbReference type="Proteomes" id="UP000668214"/>
    </source>
</evidence>
<dbReference type="GO" id="GO:0003677">
    <property type="term" value="F:DNA binding"/>
    <property type="evidence" value="ECO:0007669"/>
    <property type="project" value="TreeGrafter"/>
</dbReference>
<dbReference type="GO" id="GO:0000076">
    <property type="term" value="P:DNA replication checkpoint signaling"/>
    <property type="evidence" value="ECO:0007669"/>
    <property type="project" value="TreeGrafter"/>
</dbReference>
<dbReference type="GO" id="GO:0031298">
    <property type="term" value="C:replication fork protection complex"/>
    <property type="evidence" value="ECO:0007669"/>
    <property type="project" value="TreeGrafter"/>
</dbReference>
<dbReference type="InterPro" id="IPR044998">
    <property type="entry name" value="Timeless"/>
</dbReference>
<feature type="compositionally biased region" description="Acidic residues" evidence="2">
    <location>
        <begin position="67"/>
        <end position="81"/>
    </location>
</feature>
<evidence type="ECO:0000259" key="3">
    <source>
        <dbReference type="Pfam" id="PF05029"/>
    </source>
</evidence>